<dbReference type="InterPro" id="IPR036866">
    <property type="entry name" value="RibonucZ/Hydroxyglut_hydro"/>
</dbReference>
<name>A0A7S7SHU2_PALFE</name>
<accession>A0A7S7SHU2</accession>
<evidence type="ECO:0000313" key="2">
    <source>
        <dbReference type="Proteomes" id="UP000593892"/>
    </source>
</evidence>
<dbReference type="AlphaFoldDB" id="A0A7S7SHU2"/>
<reference evidence="1 2" key="1">
    <citation type="submission" date="2020-10" db="EMBL/GenBank/DDBJ databases">
        <title>Complete genome sequence of Paludibaculum fermentans P105T, a facultatively anaerobic acidobacterium capable of dissimilatory Fe(III) reduction.</title>
        <authorList>
            <person name="Dedysh S.N."/>
            <person name="Beletsky A.V."/>
            <person name="Kulichevskaya I.S."/>
            <person name="Mardanov A.V."/>
            <person name="Ravin N.V."/>
        </authorList>
    </citation>
    <scope>NUCLEOTIDE SEQUENCE [LARGE SCALE GENOMIC DNA]</scope>
    <source>
        <strain evidence="1 2">P105</strain>
    </source>
</reference>
<evidence type="ECO:0008006" key="3">
    <source>
        <dbReference type="Google" id="ProtNLM"/>
    </source>
</evidence>
<organism evidence="1 2">
    <name type="scientific">Paludibaculum fermentans</name>
    <dbReference type="NCBI Taxonomy" id="1473598"/>
    <lineage>
        <taxon>Bacteria</taxon>
        <taxon>Pseudomonadati</taxon>
        <taxon>Acidobacteriota</taxon>
        <taxon>Terriglobia</taxon>
        <taxon>Bryobacterales</taxon>
        <taxon>Bryobacteraceae</taxon>
        <taxon>Paludibaculum</taxon>
    </lineage>
</organism>
<sequence>MPSLVEQALAAMGGRSQLESIQSLHLKGYGHYYLIEQSERPAGPWIVRYEQTEEWRDLATGRRRMEKIERPGQVDRQTTISSGEFEATRMTVQGREFPPRVTPADPEWLDFSPERVLFTALAASDLRSDGSTLYQDVMHHAVTFTWKGFPVRILFNADTALPTVVELVRTYPRDTFWNVWGDVTTRWIYSYWYLEHGGLHYPRQVDIEKAGYPYRSFSIDEMTINAAIPAERLELPADAQKLAQRPQPEVEAWPLGRPDRPAVELAPGLVKVPGNWDIAFIRQDDGLLILEAPISAGYSQRVLEEAARRFPGTPIKAVITTSDAWPHFSGVREYVARGIPVYLLDRNEPIVRRLLASPRTLRPDALATRRREAELRPVSQRTSLGGGANRVELIPIRTETGERMLMVWFPEHRLLYASDLVQGPMPDGGFFMPQYLSEVRDAAAREKLQPEFVIAMHAPKTLWSKVLAAIEAV</sequence>
<dbReference type="Proteomes" id="UP000593892">
    <property type="component" value="Chromosome"/>
</dbReference>
<dbReference type="SUPFAM" id="SSF56281">
    <property type="entry name" value="Metallo-hydrolase/oxidoreductase"/>
    <property type="match status" value="1"/>
</dbReference>
<evidence type="ECO:0000313" key="1">
    <source>
        <dbReference type="EMBL" id="QOY85013.1"/>
    </source>
</evidence>
<dbReference type="RefSeq" id="WP_194446683.1">
    <property type="nucleotide sequence ID" value="NZ_CP063849.1"/>
</dbReference>
<proteinExistence type="predicted"/>
<keyword evidence="2" id="KW-1185">Reference proteome</keyword>
<dbReference type="EMBL" id="CP063849">
    <property type="protein sequence ID" value="QOY85013.1"/>
    <property type="molecule type" value="Genomic_DNA"/>
</dbReference>
<dbReference type="Gene3D" id="3.60.15.10">
    <property type="entry name" value="Ribonuclease Z/Hydroxyacylglutathione hydrolase-like"/>
    <property type="match status" value="1"/>
</dbReference>
<gene>
    <name evidence="1" type="ORF">IRI77_19380</name>
</gene>
<dbReference type="KEGG" id="pfer:IRI77_19380"/>
<protein>
    <recommendedName>
        <fullName evidence="3">Metallo-beta-lactamase domain-containing protein</fullName>
    </recommendedName>
</protein>